<dbReference type="InterPro" id="IPR050890">
    <property type="entry name" value="PTS_EIIA_component"/>
</dbReference>
<proteinExistence type="predicted"/>
<dbReference type="GO" id="GO:0016301">
    <property type="term" value="F:kinase activity"/>
    <property type="evidence" value="ECO:0007669"/>
    <property type="project" value="UniProtKB-KW"/>
</dbReference>
<evidence type="ECO:0000256" key="1">
    <source>
        <dbReference type="ARBA" id="ARBA00004496"/>
    </source>
</evidence>
<evidence type="ECO:0000313" key="8">
    <source>
        <dbReference type="EMBL" id="TGO06015.1"/>
    </source>
</evidence>
<feature type="domain" description="PTS EIIA type-1" evidence="7">
    <location>
        <begin position="22"/>
        <end position="134"/>
    </location>
</feature>
<keyword evidence="3" id="KW-0762">Sugar transport</keyword>
<dbReference type="SUPFAM" id="SSF51261">
    <property type="entry name" value="Duplicated hybrid motif"/>
    <property type="match status" value="1"/>
</dbReference>
<dbReference type="PANTHER" id="PTHR45008">
    <property type="entry name" value="PTS SYSTEM GLUCOSE-SPECIFIC EIIA COMPONENT"/>
    <property type="match status" value="1"/>
</dbReference>
<keyword evidence="2" id="KW-0813">Transport</keyword>
<dbReference type="InterPro" id="IPR001127">
    <property type="entry name" value="PTS_EIIA_1_perm"/>
</dbReference>
<dbReference type="PANTHER" id="PTHR45008:SF1">
    <property type="entry name" value="PTS SYSTEM GLUCOSE-SPECIFIC EIIA COMPONENT"/>
    <property type="match status" value="1"/>
</dbReference>
<protein>
    <submittedName>
        <fullName evidence="8">PTS system, N-acetylglucosamine-specific IIA component</fullName>
    </submittedName>
</protein>
<accession>A0A4Z1E208</accession>
<dbReference type="EMBL" id="RHPJ01000001">
    <property type="protein sequence ID" value="TGO06015.1"/>
    <property type="molecule type" value="Genomic_DNA"/>
</dbReference>
<comment type="subcellular location">
    <subcellularLocation>
        <location evidence="1">Cytoplasm</location>
    </subcellularLocation>
</comment>
<evidence type="ECO:0000313" key="9">
    <source>
        <dbReference type="Proteomes" id="UP000297318"/>
    </source>
</evidence>
<evidence type="ECO:0000256" key="4">
    <source>
        <dbReference type="ARBA" id="ARBA00022679"/>
    </source>
</evidence>
<dbReference type="Gene3D" id="2.70.70.10">
    <property type="entry name" value="Glucose Permease (Domain IIA)"/>
    <property type="match status" value="1"/>
</dbReference>
<dbReference type="Proteomes" id="UP000297318">
    <property type="component" value="Unassembled WGS sequence"/>
</dbReference>
<comment type="caution">
    <text evidence="8">The sequence shown here is derived from an EMBL/GenBank/DDBJ whole genome shotgun (WGS) entry which is preliminary data.</text>
</comment>
<keyword evidence="6" id="KW-0418">Kinase</keyword>
<dbReference type="PROSITE" id="PS00371">
    <property type="entry name" value="PTS_EIIA_TYPE_1_HIS"/>
    <property type="match status" value="1"/>
</dbReference>
<organism evidence="8 9">
    <name type="scientific">Serinibacter arcticus</name>
    <dbReference type="NCBI Taxonomy" id="1655435"/>
    <lineage>
        <taxon>Bacteria</taxon>
        <taxon>Bacillati</taxon>
        <taxon>Actinomycetota</taxon>
        <taxon>Actinomycetes</taxon>
        <taxon>Micrococcales</taxon>
        <taxon>Beutenbergiaceae</taxon>
        <taxon>Serinibacter</taxon>
    </lineage>
</organism>
<keyword evidence="5" id="KW-0598">Phosphotransferase system</keyword>
<dbReference type="PROSITE" id="PS51093">
    <property type="entry name" value="PTS_EIIA_TYPE_1"/>
    <property type="match status" value="1"/>
</dbReference>
<dbReference type="GO" id="GO:0009401">
    <property type="term" value="P:phosphoenolpyruvate-dependent sugar phosphotransferase system"/>
    <property type="evidence" value="ECO:0007669"/>
    <property type="project" value="UniProtKB-KW"/>
</dbReference>
<dbReference type="GO" id="GO:0005737">
    <property type="term" value="C:cytoplasm"/>
    <property type="evidence" value="ECO:0007669"/>
    <property type="project" value="UniProtKB-SubCell"/>
</dbReference>
<keyword evidence="4" id="KW-0808">Transferase</keyword>
<evidence type="ECO:0000256" key="3">
    <source>
        <dbReference type="ARBA" id="ARBA00022597"/>
    </source>
</evidence>
<dbReference type="OrthoDB" id="9797715at2"/>
<sequence length="160" mass="15564">MADLTLGAPLPGVVTALADVPDEVFATAMIGPGVAVRPSAADAPAGAAGRLDVVAPCAGTLVKVHPHAVALEAAGGVGVLVHLGIDTVGLGGEGFEVLVADGDAVVAGQTLLRWDTTVALAAGLSVLSPLVVIQGGDEVFTLVEPGTVVAPGDPLLRVTA</sequence>
<dbReference type="RefSeq" id="WP_135848287.1">
    <property type="nucleotide sequence ID" value="NZ_RHPJ01000001.1"/>
</dbReference>
<dbReference type="Pfam" id="PF00358">
    <property type="entry name" value="PTS_EIIA_1"/>
    <property type="match status" value="1"/>
</dbReference>
<evidence type="ECO:0000256" key="2">
    <source>
        <dbReference type="ARBA" id="ARBA00022448"/>
    </source>
</evidence>
<reference evidence="8 9" key="1">
    <citation type="submission" date="2018-11" db="EMBL/GenBank/DDBJ databases">
        <title>Complete genome sequencing of the Actinobacteria Serinibacter sp. K3-2.</title>
        <authorList>
            <person name="Rakitin A.L."/>
            <person name="Beletsky A.V."/>
            <person name="Mardanov A.V."/>
            <person name="Ravin N.V."/>
            <person name="Gromova A.S."/>
            <person name="Filippova S.N."/>
            <person name="Gal'Chenko V.F."/>
        </authorList>
    </citation>
    <scope>NUCLEOTIDE SEQUENCE [LARGE SCALE GENOMIC DNA]</scope>
    <source>
        <strain evidence="8 9">K3-2</strain>
    </source>
</reference>
<keyword evidence="9" id="KW-1185">Reference proteome</keyword>
<dbReference type="AlphaFoldDB" id="A0A4Z1E208"/>
<evidence type="ECO:0000256" key="5">
    <source>
        <dbReference type="ARBA" id="ARBA00022683"/>
    </source>
</evidence>
<evidence type="ECO:0000259" key="7">
    <source>
        <dbReference type="PROSITE" id="PS51093"/>
    </source>
</evidence>
<dbReference type="InterPro" id="IPR011055">
    <property type="entry name" value="Dup_hybrid_motif"/>
</dbReference>
<gene>
    <name evidence="8" type="ORF">SERN_0207</name>
</gene>
<evidence type="ECO:0000256" key="6">
    <source>
        <dbReference type="ARBA" id="ARBA00022777"/>
    </source>
</evidence>
<name>A0A4Z1E208_9MICO</name>